<dbReference type="InterPro" id="IPR036291">
    <property type="entry name" value="NAD(P)-bd_dom_sf"/>
</dbReference>
<keyword evidence="2" id="KW-0560">Oxidoreductase</keyword>
<dbReference type="GO" id="GO:0008977">
    <property type="term" value="F:prephenate dehydrogenase (NAD+) activity"/>
    <property type="evidence" value="ECO:0007669"/>
    <property type="project" value="InterPro"/>
</dbReference>
<dbReference type="InterPro" id="IPR046826">
    <property type="entry name" value="PDH_N"/>
</dbReference>
<dbReference type="OrthoDB" id="4149052at2"/>
<evidence type="ECO:0000313" key="4">
    <source>
        <dbReference type="EMBL" id="RJL34337.1"/>
    </source>
</evidence>
<gene>
    <name evidence="4" type="ORF">D5H75_07790</name>
</gene>
<dbReference type="Proteomes" id="UP000265768">
    <property type="component" value="Unassembled WGS sequence"/>
</dbReference>
<evidence type="ECO:0000256" key="2">
    <source>
        <dbReference type="ARBA" id="ARBA00023002"/>
    </source>
</evidence>
<dbReference type="PANTHER" id="PTHR21363">
    <property type="entry name" value="PREPHENATE DEHYDROGENASE"/>
    <property type="match status" value="1"/>
</dbReference>
<dbReference type="Pfam" id="PF20463">
    <property type="entry name" value="PDH_C"/>
    <property type="match status" value="1"/>
</dbReference>
<reference evidence="4 5" key="1">
    <citation type="submission" date="2018-09" db="EMBL/GenBank/DDBJ databases">
        <title>YIM 75507 draft genome.</title>
        <authorList>
            <person name="Tang S."/>
            <person name="Feng Y."/>
        </authorList>
    </citation>
    <scope>NUCLEOTIDE SEQUENCE [LARGE SCALE GENOMIC DNA]</scope>
    <source>
        <strain evidence="4 5">YIM 75507</strain>
    </source>
</reference>
<sequence>MTGVRLLRRSVVIGGAGAVGGLFAEALKASGAAVTVADPAVPADPADPGAGGDATDPGPALIAELRAADLVLLAVPERTALAALPVLAPHLRPGALLADTLSVKRSVVPALRAVSGVEAVSLNPMFAPSLGFPGRPVAAVVVRDGPAAAELLRLLAEWGARPVPVGAGDHDRLAAASQALTHAAVLGFGVALTRLGVGACDLAPIAPPPHRALLALLARVASGTPEVYWDVQAANPNAPDARKALAEGIRHVADLVDDGDEAGFEAVFGELRAFFGGALPTHADLCARMFDGLPPSEET</sequence>
<protein>
    <submittedName>
        <fullName evidence="4">Prephenate dehydrogenase</fullName>
    </submittedName>
</protein>
<dbReference type="InterPro" id="IPR050812">
    <property type="entry name" value="Preph/Arog_dehydrog"/>
</dbReference>
<dbReference type="PANTHER" id="PTHR21363:SF0">
    <property type="entry name" value="PREPHENATE DEHYDROGENASE [NADP(+)]"/>
    <property type="match status" value="1"/>
</dbReference>
<evidence type="ECO:0000259" key="3">
    <source>
        <dbReference type="PROSITE" id="PS51176"/>
    </source>
</evidence>
<dbReference type="AlphaFoldDB" id="A0A3A4B6Y9"/>
<dbReference type="InterPro" id="IPR008927">
    <property type="entry name" value="6-PGluconate_DH-like_C_sf"/>
</dbReference>
<dbReference type="GO" id="GO:0006571">
    <property type="term" value="P:tyrosine biosynthetic process"/>
    <property type="evidence" value="ECO:0007669"/>
    <property type="project" value="InterPro"/>
</dbReference>
<accession>A0A3A4B6Y9</accession>
<dbReference type="GO" id="GO:0070403">
    <property type="term" value="F:NAD+ binding"/>
    <property type="evidence" value="ECO:0007669"/>
    <property type="project" value="InterPro"/>
</dbReference>
<dbReference type="SUPFAM" id="SSF48179">
    <property type="entry name" value="6-phosphogluconate dehydrogenase C-terminal domain-like"/>
    <property type="match status" value="1"/>
</dbReference>
<dbReference type="Pfam" id="PF02153">
    <property type="entry name" value="PDH_N"/>
    <property type="match status" value="1"/>
</dbReference>
<evidence type="ECO:0000256" key="1">
    <source>
        <dbReference type="ARBA" id="ARBA00007964"/>
    </source>
</evidence>
<dbReference type="Gene3D" id="3.40.50.720">
    <property type="entry name" value="NAD(P)-binding Rossmann-like Domain"/>
    <property type="match status" value="1"/>
</dbReference>
<comment type="similarity">
    <text evidence="1">Belongs to the prephenate/arogenate dehydrogenase family.</text>
</comment>
<dbReference type="SUPFAM" id="SSF51735">
    <property type="entry name" value="NAD(P)-binding Rossmann-fold domains"/>
    <property type="match status" value="1"/>
</dbReference>
<feature type="domain" description="Prephenate/arogenate dehydrogenase" evidence="3">
    <location>
        <begin position="8"/>
        <end position="286"/>
    </location>
</feature>
<proteinExistence type="inferred from homology"/>
<dbReference type="PROSITE" id="PS51176">
    <property type="entry name" value="PDH_ADH"/>
    <property type="match status" value="1"/>
</dbReference>
<dbReference type="Gene3D" id="1.10.3660.10">
    <property type="entry name" value="6-phosphogluconate dehydrogenase C-terminal like domain"/>
    <property type="match status" value="1"/>
</dbReference>
<dbReference type="InterPro" id="IPR003099">
    <property type="entry name" value="Prephen_DH"/>
</dbReference>
<evidence type="ECO:0000313" key="5">
    <source>
        <dbReference type="Proteomes" id="UP000265768"/>
    </source>
</evidence>
<dbReference type="EMBL" id="QZEY01000002">
    <property type="protein sequence ID" value="RJL34337.1"/>
    <property type="molecule type" value="Genomic_DNA"/>
</dbReference>
<dbReference type="RefSeq" id="WP_119925638.1">
    <property type="nucleotide sequence ID" value="NZ_QZEY01000002.1"/>
</dbReference>
<dbReference type="InterPro" id="IPR046825">
    <property type="entry name" value="PDH_C"/>
</dbReference>
<keyword evidence="5" id="KW-1185">Reference proteome</keyword>
<comment type="caution">
    <text evidence="4">The sequence shown here is derived from an EMBL/GenBank/DDBJ whole genome shotgun (WGS) entry which is preliminary data.</text>
</comment>
<dbReference type="GO" id="GO:0004665">
    <property type="term" value="F:prephenate dehydrogenase (NADP+) activity"/>
    <property type="evidence" value="ECO:0007669"/>
    <property type="project" value="InterPro"/>
</dbReference>
<organism evidence="4 5">
    <name type="scientific">Bailinhaonella thermotolerans</name>
    <dbReference type="NCBI Taxonomy" id="1070861"/>
    <lineage>
        <taxon>Bacteria</taxon>
        <taxon>Bacillati</taxon>
        <taxon>Actinomycetota</taxon>
        <taxon>Actinomycetes</taxon>
        <taxon>Streptosporangiales</taxon>
        <taxon>Streptosporangiaceae</taxon>
        <taxon>Bailinhaonella</taxon>
    </lineage>
</organism>
<name>A0A3A4B6Y9_9ACTN</name>